<name>A0AAV4XQF7_CAEEX</name>
<sequence length="73" mass="8673">MPSSQQSLHEYELEPFFMLAEHFDTKDESDFVFCNPLFHSTFYSPKRRTFQFCLNKVKFGVNDLNDLIMEIGN</sequence>
<organism evidence="1 2">
    <name type="scientific">Caerostris extrusa</name>
    <name type="common">Bark spider</name>
    <name type="synonym">Caerostris bankana</name>
    <dbReference type="NCBI Taxonomy" id="172846"/>
    <lineage>
        <taxon>Eukaryota</taxon>
        <taxon>Metazoa</taxon>
        <taxon>Ecdysozoa</taxon>
        <taxon>Arthropoda</taxon>
        <taxon>Chelicerata</taxon>
        <taxon>Arachnida</taxon>
        <taxon>Araneae</taxon>
        <taxon>Araneomorphae</taxon>
        <taxon>Entelegynae</taxon>
        <taxon>Araneoidea</taxon>
        <taxon>Araneidae</taxon>
        <taxon>Caerostris</taxon>
    </lineage>
</organism>
<reference evidence="1 2" key="1">
    <citation type="submission" date="2021-06" db="EMBL/GenBank/DDBJ databases">
        <title>Caerostris extrusa draft genome.</title>
        <authorList>
            <person name="Kono N."/>
            <person name="Arakawa K."/>
        </authorList>
    </citation>
    <scope>NUCLEOTIDE SEQUENCE [LARGE SCALE GENOMIC DNA]</scope>
</reference>
<accession>A0AAV4XQF7</accession>
<dbReference type="AlphaFoldDB" id="A0AAV4XQF7"/>
<comment type="caution">
    <text evidence="1">The sequence shown here is derived from an EMBL/GenBank/DDBJ whole genome shotgun (WGS) entry which is preliminary data.</text>
</comment>
<protein>
    <submittedName>
        <fullName evidence="1">Uncharacterized protein</fullName>
    </submittedName>
</protein>
<keyword evidence="2" id="KW-1185">Reference proteome</keyword>
<dbReference type="Proteomes" id="UP001054945">
    <property type="component" value="Unassembled WGS sequence"/>
</dbReference>
<proteinExistence type="predicted"/>
<gene>
    <name evidence="1" type="ORF">CEXT_40941</name>
</gene>
<evidence type="ECO:0000313" key="2">
    <source>
        <dbReference type="Proteomes" id="UP001054945"/>
    </source>
</evidence>
<evidence type="ECO:0000313" key="1">
    <source>
        <dbReference type="EMBL" id="GIY96902.1"/>
    </source>
</evidence>
<dbReference type="EMBL" id="BPLR01000714">
    <property type="protein sequence ID" value="GIY96902.1"/>
    <property type="molecule type" value="Genomic_DNA"/>
</dbReference>